<feature type="compositionally biased region" description="Polar residues" evidence="1">
    <location>
        <begin position="232"/>
        <end position="266"/>
    </location>
</feature>
<comment type="caution">
    <text evidence="3">The sequence shown here is derived from an EMBL/GenBank/DDBJ whole genome shotgun (WGS) entry which is preliminary data.</text>
</comment>
<name>A0A8E0VGL5_9TREM</name>
<proteinExistence type="predicted"/>
<keyword evidence="4" id="KW-1185">Reference proteome</keyword>
<evidence type="ECO:0000313" key="3">
    <source>
        <dbReference type="EMBL" id="KAA0188400.1"/>
    </source>
</evidence>
<protein>
    <submittedName>
        <fullName evidence="3">Uncharacterized protein</fullName>
    </submittedName>
</protein>
<keyword evidence="2" id="KW-1133">Transmembrane helix</keyword>
<feature type="region of interest" description="Disordered" evidence="1">
    <location>
        <begin position="113"/>
        <end position="133"/>
    </location>
</feature>
<dbReference type="EMBL" id="LUCM01008442">
    <property type="protein sequence ID" value="KAA0188400.1"/>
    <property type="molecule type" value="Genomic_DNA"/>
</dbReference>
<dbReference type="OrthoDB" id="6265193at2759"/>
<evidence type="ECO:0000256" key="2">
    <source>
        <dbReference type="SAM" id="Phobius"/>
    </source>
</evidence>
<dbReference type="AlphaFoldDB" id="A0A8E0VGL5"/>
<accession>A0A8E0VGL5</accession>
<keyword evidence="2" id="KW-0472">Membrane</keyword>
<evidence type="ECO:0000256" key="1">
    <source>
        <dbReference type="SAM" id="MobiDB-lite"/>
    </source>
</evidence>
<feature type="region of interest" description="Disordered" evidence="1">
    <location>
        <begin position="145"/>
        <end position="266"/>
    </location>
</feature>
<sequence length="266" mass="29012">MRVIDERETRLSRTNQPKRRLGCLYSCPIYFRYRATGATLGVMAIVLVLFLFLLCLPWSKCRRLKRCFSNQTSDENDAVMSRQRGQQSQNNFFPMSILDLFPPSMLPKLPDYEECMRDDDIPPPATPPPSMITQSLVRTRVSVENRVDHSQSGGSIFGSEGSTPPPYSSAVHSPSESGEPAPASATSQTTHSARHSPPALTASETETTRSQSAVTMPPVPPPPTTTTAATAITLSPPQSLSTTESEARASAQSLQIADEANSLSQR</sequence>
<dbReference type="Proteomes" id="UP000728185">
    <property type="component" value="Unassembled WGS sequence"/>
</dbReference>
<organism evidence="3 4">
    <name type="scientific">Fasciolopsis buskii</name>
    <dbReference type="NCBI Taxonomy" id="27845"/>
    <lineage>
        <taxon>Eukaryota</taxon>
        <taxon>Metazoa</taxon>
        <taxon>Spiralia</taxon>
        <taxon>Lophotrochozoa</taxon>
        <taxon>Platyhelminthes</taxon>
        <taxon>Trematoda</taxon>
        <taxon>Digenea</taxon>
        <taxon>Plagiorchiida</taxon>
        <taxon>Echinostomata</taxon>
        <taxon>Echinostomatoidea</taxon>
        <taxon>Fasciolidae</taxon>
        <taxon>Fasciolopsis</taxon>
    </lineage>
</organism>
<evidence type="ECO:0000313" key="4">
    <source>
        <dbReference type="Proteomes" id="UP000728185"/>
    </source>
</evidence>
<gene>
    <name evidence="3" type="ORF">FBUS_03651</name>
</gene>
<feature type="compositionally biased region" description="Low complexity" evidence="1">
    <location>
        <begin position="173"/>
        <end position="187"/>
    </location>
</feature>
<feature type="compositionally biased region" description="Polar residues" evidence="1">
    <location>
        <begin position="202"/>
        <end position="212"/>
    </location>
</feature>
<feature type="transmembrane region" description="Helical" evidence="2">
    <location>
        <begin position="38"/>
        <end position="56"/>
    </location>
</feature>
<keyword evidence="2" id="KW-0812">Transmembrane</keyword>
<reference evidence="3" key="1">
    <citation type="submission" date="2019-05" db="EMBL/GenBank/DDBJ databases">
        <title>Annotation for the trematode Fasciolopsis buski.</title>
        <authorList>
            <person name="Choi Y.-J."/>
        </authorList>
    </citation>
    <scope>NUCLEOTIDE SEQUENCE</scope>
    <source>
        <strain evidence="3">HT</strain>
        <tissue evidence="3">Whole worm</tissue>
    </source>
</reference>